<reference evidence="3" key="1">
    <citation type="submission" date="2016-10" db="EMBL/GenBank/DDBJ databases">
        <authorList>
            <person name="Varghese N."/>
            <person name="Submissions S."/>
        </authorList>
    </citation>
    <scope>NUCLEOTIDE SEQUENCE [LARGE SCALE GENOMIC DNA]</scope>
    <source>
        <strain evidence="3">LMG 26416</strain>
    </source>
</reference>
<dbReference type="SUPFAM" id="SSF103190">
    <property type="entry name" value="Sensory domain-like"/>
    <property type="match status" value="1"/>
</dbReference>
<proteinExistence type="predicted"/>
<dbReference type="PANTHER" id="PTHR33121">
    <property type="entry name" value="CYCLIC DI-GMP PHOSPHODIESTERASE PDEF"/>
    <property type="match status" value="1"/>
</dbReference>
<dbReference type="Pfam" id="PF00563">
    <property type="entry name" value="EAL"/>
    <property type="match status" value="1"/>
</dbReference>
<dbReference type="InterPro" id="IPR001633">
    <property type="entry name" value="EAL_dom"/>
</dbReference>
<dbReference type="InterPro" id="IPR029151">
    <property type="entry name" value="Sensor-like_sf"/>
</dbReference>
<keyword evidence="3" id="KW-1185">Reference proteome</keyword>
<dbReference type="SMART" id="SM00052">
    <property type="entry name" value="EAL"/>
    <property type="match status" value="1"/>
</dbReference>
<protein>
    <submittedName>
        <fullName evidence="2">EAL domain, c-di-GMP-specific phosphodiesterase class I (Or its enzymatically inactive variant)</fullName>
    </submittedName>
</protein>
<dbReference type="GO" id="GO:0071111">
    <property type="term" value="F:cyclic-guanylate-specific phosphodiesterase activity"/>
    <property type="evidence" value="ECO:0007669"/>
    <property type="project" value="InterPro"/>
</dbReference>
<sequence length="425" mass="46489">MSTAHAGPPADLLQHLEQHPGGWRARWRGHTLYSAFQPVLSITHQRIVGYEALLRATDSNGANVGPSTLFDLVPHTDTAPLDLLARCLHMANFVEQRIDTGWLFLNTLPRMVDGSYVNRDATEALCAHFGFPPGRVVIEVLEQRAGGEQPSFMEARPAQGSRPFLVALDDFGAGFSNFDRVWRYRPDIVKLDRSLVQRAAGPHTAASFITNLVSILHHAGTMVLAEGVETEHELMVLMQADVDLVQGFWFGLPDPSVQDASAGVPALVRTMWRRFASYVSETQQREQLDIGDLTRAMLDGAHVLASTGSVGQAAQALFRTTRSLRVFATDEHGEQYEPSVAAPHTHTPPRLAPLFPDVHCNWSRREYFLRAISAPGRVSVTGPHYSMTDGKLCYTAAIAIDTADGMKVLCADFPFGAGPATTPSA</sequence>
<dbReference type="InterPro" id="IPR035919">
    <property type="entry name" value="EAL_sf"/>
</dbReference>
<dbReference type="SUPFAM" id="SSF141868">
    <property type="entry name" value="EAL domain-like"/>
    <property type="match status" value="1"/>
</dbReference>
<dbReference type="CDD" id="cd01948">
    <property type="entry name" value="EAL"/>
    <property type="match status" value="1"/>
</dbReference>
<dbReference type="EMBL" id="FOAJ01000003">
    <property type="protein sequence ID" value="SEK81485.1"/>
    <property type="molecule type" value="Genomic_DNA"/>
</dbReference>
<feature type="domain" description="EAL" evidence="1">
    <location>
        <begin position="15"/>
        <end position="267"/>
    </location>
</feature>
<dbReference type="AlphaFoldDB" id="A0A1H7K6F1"/>
<dbReference type="OrthoDB" id="9813903at2"/>
<dbReference type="InterPro" id="IPR050706">
    <property type="entry name" value="Cyclic-di-GMP_PDE-like"/>
</dbReference>
<dbReference type="PANTHER" id="PTHR33121:SF76">
    <property type="entry name" value="SIGNALING PROTEIN"/>
    <property type="match status" value="1"/>
</dbReference>
<accession>A0A1H7K6F1</accession>
<dbReference type="Gene3D" id="3.30.450.20">
    <property type="entry name" value="PAS domain"/>
    <property type="match status" value="1"/>
</dbReference>
<evidence type="ECO:0000313" key="2">
    <source>
        <dbReference type="EMBL" id="SEK81485.1"/>
    </source>
</evidence>
<dbReference type="PROSITE" id="PS50883">
    <property type="entry name" value="EAL"/>
    <property type="match status" value="1"/>
</dbReference>
<gene>
    <name evidence="2" type="ORF">SAMN05192542_103577</name>
</gene>
<dbReference type="STRING" id="416943.SAMN05445871_2273"/>
<evidence type="ECO:0000313" key="3">
    <source>
        <dbReference type="Proteomes" id="UP000199120"/>
    </source>
</evidence>
<dbReference type="Proteomes" id="UP000199120">
    <property type="component" value="Unassembled WGS sequence"/>
</dbReference>
<dbReference type="RefSeq" id="WP_090544864.1">
    <property type="nucleotide sequence ID" value="NZ_FNSR01000001.1"/>
</dbReference>
<dbReference type="Gene3D" id="3.20.20.450">
    <property type="entry name" value="EAL domain"/>
    <property type="match status" value="1"/>
</dbReference>
<organism evidence="2 3">
    <name type="scientific">Paraburkholderia caballeronis</name>
    <dbReference type="NCBI Taxonomy" id="416943"/>
    <lineage>
        <taxon>Bacteria</taxon>
        <taxon>Pseudomonadati</taxon>
        <taxon>Pseudomonadota</taxon>
        <taxon>Betaproteobacteria</taxon>
        <taxon>Burkholderiales</taxon>
        <taxon>Burkholderiaceae</taxon>
        <taxon>Paraburkholderia</taxon>
    </lineage>
</organism>
<evidence type="ECO:0000259" key="1">
    <source>
        <dbReference type="PROSITE" id="PS50883"/>
    </source>
</evidence>
<name>A0A1H7K6F1_9BURK</name>